<evidence type="ECO:0000313" key="2">
    <source>
        <dbReference type="EMBL" id="GAJ29967.1"/>
    </source>
</evidence>
<evidence type="ECO:0000259" key="1">
    <source>
        <dbReference type="Pfam" id="PF14393"/>
    </source>
</evidence>
<dbReference type="EMBL" id="BAND01000089">
    <property type="protein sequence ID" value="GAJ29967.1"/>
    <property type="molecule type" value="Genomic_DNA"/>
</dbReference>
<dbReference type="RefSeq" id="WP_042060422.1">
    <property type="nucleotide sequence ID" value="NZ_BAND01000089.1"/>
</dbReference>
<dbReference type="GO" id="GO:0016740">
    <property type="term" value="F:transferase activity"/>
    <property type="evidence" value="ECO:0007669"/>
    <property type="project" value="UniProtKB-KW"/>
</dbReference>
<accession>A0A023D720</accession>
<gene>
    <name evidence="2" type="ORF">Amme_089_008</name>
</gene>
<keyword evidence="2" id="KW-0808">Transferase</keyword>
<feature type="domain" description="DUF4422" evidence="1">
    <location>
        <begin position="7"/>
        <end position="250"/>
    </location>
</feature>
<dbReference type="AlphaFoldDB" id="A0A023D720"/>
<evidence type="ECO:0000313" key="3">
    <source>
        <dbReference type="Proteomes" id="UP000019760"/>
    </source>
</evidence>
<reference evidence="2 3" key="2">
    <citation type="journal article" date="2014" name="FEMS Microbiol. Lett.">
        <title>Draft genomic DNA sequence of the facultatively methylotrophic bacterium Acidomonas methanolica type strain MB58.</title>
        <authorList>
            <person name="Higashiura N."/>
            <person name="Hadano H."/>
            <person name="Hirakawa H."/>
            <person name="Matsutani M."/>
            <person name="Takabe S."/>
            <person name="Matsushita K."/>
            <person name="Azuma Y."/>
        </authorList>
    </citation>
    <scope>NUCLEOTIDE SEQUENCE [LARGE SCALE GENOMIC DNA]</scope>
    <source>
        <strain evidence="2 3">MB58</strain>
    </source>
</reference>
<dbReference type="Proteomes" id="UP000019760">
    <property type="component" value="Unassembled WGS sequence"/>
</dbReference>
<name>A0A023D720_ACIMT</name>
<organism evidence="2 3">
    <name type="scientific">Acidomonas methanolica NBRC 104435</name>
    <dbReference type="NCBI Taxonomy" id="1231351"/>
    <lineage>
        <taxon>Bacteria</taxon>
        <taxon>Pseudomonadati</taxon>
        <taxon>Pseudomonadota</taxon>
        <taxon>Alphaproteobacteria</taxon>
        <taxon>Acetobacterales</taxon>
        <taxon>Acetobacteraceae</taxon>
        <taxon>Acidomonas</taxon>
    </lineage>
</organism>
<proteinExistence type="predicted"/>
<reference evidence="3" key="1">
    <citation type="journal article" date="2014" name="FEMS Microbiol. Lett.">
        <title>Draft Genomic DNA Sequence of the Facultatively Methylotrophic Bacterium Acidomonas methanolica type strain MB58.</title>
        <authorList>
            <person name="Higashiura N."/>
            <person name="Hadano H."/>
            <person name="Hirakawa H."/>
            <person name="Matsutani M."/>
            <person name="Takabe S."/>
            <person name="Matsushita K."/>
            <person name="Azuma Y."/>
        </authorList>
    </citation>
    <scope>NUCLEOTIDE SEQUENCE [LARGE SCALE GENOMIC DNA]</scope>
    <source>
        <strain evidence="3">MB58</strain>
    </source>
</reference>
<comment type="caution">
    <text evidence="2">The sequence shown here is derived from an EMBL/GenBank/DDBJ whole genome shotgun (WGS) entry which is preliminary data.</text>
</comment>
<dbReference type="InterPro" id="IPR025536">
    <property type="entry name" value="DUF4422"/>
</dbReference>
<protein>
    <submittedName>
        <fullName evidence="2">Glycosyl transferase</fullName>
    </submittedName>
</protein>
<sequence length="307" mass="35893">MNNRVQIYLCTSSFFDLPKTPPFIPIQGGAALNQPLPGVQGDDTGDNISKLNPMYCEMSAMYWAWKNAPRTDYVGFFHYRRLFNFGAPLAPDAHWSERTFFDFKPETLKRFGWDYDTILNAIDGADIVMPHIEDVQRPPEWTAPGTLYEHYRNCHISRDINLTMKVIKDLYPRDAAITEKVMHSTRGYFCHMFIMRWDFFQEYMKWVFDIVMTVTNQIDLNAPIYKFNSHERRVSGFLGERIINIFVEKKRHQGAKIMEMERLFGHLPKEGFRQSAPPGRKKFFIKKLDHAVTIRLGNRQFTVGDAG</sequence>
<dbReference type="OrthoDB" id="5672604at2"/>
<keyword evidence="3" id="KW-1185">Reference proteome</keyword>
<dbReference type="Pfam" id="PF14393">
    <property type="entry name" value="DUF4422"/>
    <property type="match status" value="1"/>
</dbReference>